<protein>
    <submittedName>
        <fullName evidence="2">Sulfur carrier protein ThiS</fullName>
    </submittedName>
</protein>
<dbReference type="OrthoDB" id="197113at2"/>
<dbReference type="PANTHER" id="PTHR34472:SF1">
    <property type="entry name" value="SULFUR CARRIER PROTEIN THIS"/>
    <property type="match status" value="1"/>
</dbReference>
<evidence type="ECO:0000313" key="4">
    <source>
        <dbReference type="Proteomes" id="UP000286095"/>
    </source>
</evidence>
<dbReference type="STRING" id="1813019.A2J15_04065"/>
<reference evidence="3 4" key="1">
    <citation type="submission" date="2018-08" db="EMBL/GenBank/DDBJ databases">
        <title>Survival mechanisms of Campylobacter hepaticus identified by genomic analysis and comparative transcriptomic analysis of in vivo and in vitro derived bacteria.</title>
        <authorList>
            <person name="Van T.T.H."/>
            <person name="Moore R.J."/>
        </authorList>
    </citation>
    <scope>NUCLEOTIDE SEQUENCE [LARGE SCALE GENOMIC DNA]</scope>
    <source>
        <strain evidence="2 4">54L</strain>
        <strain evidence="1 3">HV10</strain>
    </source>
</reference>
<evidence type="ECO:0000313" key="2">
    <source>
        <dbReference type="EMBL" id="RQD88175.1"/>
    </source>
</evidence>
<dbReference type="EMBL" id="QURW01000004">
    <property type="protein sequence ID" value="RQD88175.1"/>
    <property type="molecule type" value="Genomic_DNA"/>
</dbReference>
<dbReference type="AlphaFoldDB" id="A0A424Z1X6"/>
<dbReference type="CDD" id="cd00565">
    <property type="entry name" value="Ubl_ThiS"/>
    <property type="match status" value="1"/>
</dbReference>
<dbReference type="Pfam" id="PF02597">
    <property type="entry name" value="ThiS"/>
    <property type="match status" value="1"/>
</dbReference>
<dbReference type="GeneID" id="44004222"/>
<evidence type="ECO:0000313" key="3">
    <source>
        <dbReference type="Proteomes" id="UP000093205"/>
    </source>
</evidence>
<sequence>MIINGEKLDFKEIKFIDLVKIRDLKIEFIALELNGKIIPKNEFENLVLKENDKAEIVSFVGGG</sequence>
<gene>
    <name evidence="2" type="primary">thiS</name>
    <name evidence="1" type="ORF">A2J15_001715</name>
    <name evidence="2" type="ORF">DZD40_02330</name>
</gene>
<dbReference type="Proteomes" id="UP000093205">
    <property type="component" value="Chromosome"/>
</dbReference>
<dbReference type="Proteomes" id="UP000286095">
    <property type="component" value="Unassembled WGS sequence"/>
</dbReference>
<keyword evidence="3" id="KW-1185">Reference proteome</keyword>
<dbReference type="Gene3D" id="3.10.20.30">
    <property type="match status" value="1"/>
</dbReference>
<dbReference type="InterPro" id="IPR003749">
    <property type="entry name" value="ThiS/MoaD-like"/>
</dbReference>
<dbReference type="EMBL" id="CP031611">
    <property type="protein sequence ID" value="AXP08458.1"/>
    <property type="molecule type" value="Genomic_DNA"/>
</dbReference>
<dbReference type="SUPFAM" id="SSF54285">
    <property type="entry name" value="MoaD/ThiS"/>
    <property type="match status" value="1"/>
</dbReference>
<evidence type="ECO:0000313" key="1">
    <source>
        <dbReference type="EMBL" id="AXP08458.1"/>
    </source>
</evidence>
<accession>A0A424Z1X6</accession>
<dbReference type="InterPro" id="IPR010035">
    <property type="entry name" value="Thi_S"/>
</dbReference>
<dbReference type="InterPro" id="IPR016155">
    <property type="entry name" value="Mopterin_synth/thiamin_S_b"/>
</dbReference>
<name>A0A424Z1X6_9BACT</name>
<dbReference type="KEGG" id="chw:A2J15_001715"/>
<dbReference type="PANTHER" id="PTHR34472">
    <property type="entry name" value="SULFUR CARRIER PROTEIN THIS"/>
    <property type="match status" value="1"/>
</dbReference>
<dbReference type="NCBIfam" id="TIGR01683">
    <property type="entry name" value="thiS"/>
    <property type="match status" value="1"/>
</dbReference>
<dbReference type="RefSeq" id="WP_066778814.1">
    <property type="nucleotide sequence ID" value="NZ_CBCSFE010000001.1"/>
</dbReference>
<organism evidence="2 4">
    <name type="scientific">Campylobacter hepaticus</name>
    <dbReference type="NCBI Taxonomy" id="1813019"/>
    <lineage>
        <taxon>Bacteria</taxon>
        <taxon>Pseudomonadati</taxon>
        <taxon>Campylobacterota</taxon>
        <taxon>Epsilonproteobacteria</taxon>
        <taxon>Campylobacterales</taxon>
        <taxon>Campylobacteraceae</taxon>
        <taxon>Campylobacter</taxon>
    </lineage>
</organism>
<dbReference type="InterPro" id="IPR012675">
    <property type="entry name" value="Beta-grasp_dom_sf"/>
</dbReference>
<proteinExistence type="predicted"/>